<evidence type="ECO:0000256" key="4">
    <source>
        <dbReference type="SAM" id="SignalP"/>
    </source>
</evidence>
<dbReference type="PANTHER" id="PTHR35357:SF17">
    <property type="entry name" value="PECTINESTERASE INHIBITOR 12"/>
    <property type="match status" value="1"/>
</dbReference>
<keyword evidence="7" id="KW-1185">Reference proteome</keyword>
<dbReference type="NCBIfam" id="TIGR01614">
    <property type="entry name" value="PME_inhib"/>
    <property type="match status" value="1"/>
</dbReference>
<dbReference type="Gene3D" id="1.20.140.40">
    <property type="entry name" value="Invertase/pectin methylesterase inhibitor family protein"/>
    <property type="match status" value="1"/>
</dbReference>
<organism evidence="6 7">
    <name type="scientific">Parasponia andersonii</name>
    <name type="common">Sponia andersonii</name>
    <dbReference type="NCBI Taxonomy" id="3476"/>
    <lineage>
        <taxon>Eukaryota</taxon>
        <taxon>Viridiplantae</taxon>
        <taxon>Streptophyta</taxon>
        <taxon>Embryophyta</taxon>
        <taxon>Tracheophyta</taxon>
        <taxon>Spermatophyta</taxon>
        <taxon>Magnoliopsida</taxon>
        <taxon>eudicotyledons</taxon>
        <taxon>Gunneridae</taxon>
        <taxon>Pentapetalae</taxon>
        <taxon>rosids</taxon>
        <taxon>fabids</taxon>
        <taxon>Rosales</taxon>
        <taxon>Cannabaceae</taxon>
        <taxon>Parasponia</taxon>
    </lineage>
</organism>
<sequence length="186" mass="20639">MGFPFSSLYVVMFIFSSLQNCSLGSNLIHQSCKKAAKTDPNLRYDFCITSLEANPKTRKAKHLEELAVTSIELTISNATEIVSNISNLLRQKAEVVIDPYAKGCLKDCSELYSDAILALRDAKLDIESKDFEKANVDISSAMDASSTCEDGFKEKKGEVSPLTKENSVFFQWTVISLAFTNMLVQQ</sequence>
<dbReference type="PANTHER" id="PTHR35357">
    <property type="entry name" value="OS02G0537100 PROTEIN"/>
    <property type="match status" value="1"/>
</dbReference>
<dbReference type="Proteomes" id="UP000237105">
    <property type="component" value="Unassembled WGS sequence"/>
</dbReference>
<comment type="caution">
    <text evidence="6">The sequence shown here is derived from an EMBL/GenBank/DDBJ whole genome shotgun (WGS) entry which is preliminary data.</text>
</comment>
<dbReference type="STRING" id="3476.A0A2P5BEB2"/>
<dbReference type="InterPro" id="IPR034088">
    <property type="entry name" value="Pla_a_1-like"/>
</dbReference>
<dbReference type="FunFam" id="1.20.140.40:FF:000002">
    <property type="entry name" value="Putative invertase inhibitor"/>
    <property type="match status" value="1"/>
</dbReference>
<dbReference type="OrthoDB" id="1915198at2759"/>
<protein>
    <submittedName>
        <fullName evidence="6">Pectinesterase inhibitor domain containing protein</fullName>
    </submittedName>
</protein>
<dbReference type="EMBL" id="JXTB01000299">
    <property type="protein sequence ID" value="PON47132.1"/>
    <property type="molecule type" value="Genomic_DNA"/>
</dbReference>
<evidence type="ECO:0000256" key="1">
    <source>
        <dbReference type="ARBA" id="ARBA00022729"/>
    </source>
</evidence>
<comment type="similarity">
    <text evidence="3">Belongs to the PMEI family.</text>
</comment>
<keyword evidence="1 4" id="KW-0732">Signal</keyword>
<feature type="domain" description="Pectinesterase inhibitor" evidence="5">
    <location>
        <begin position="23"/>
        <end position="179"/>
    </location>
</feature>
<dbReference type="GO" id="GO:0004857">
    <property type="term" value="F:enzyme inhibitor activity"/>
    <property type="evidence" value="ECO:0007669"/>
    <property type="project" value="InterPro"/>
</dbReference>
<proteinExistence type="inferred from homology"/>
<reference evidence="7" key="1">
    <citation type="submission" date="2016-06" db="EMBL/GenBank/DDBJ databases">
        <title>Parallel loss of symbiosis genes in relatives of nitrogen-fixing non-legume Parasponia.</title>
        <authorList>
            <person name="Van Velzen R."/>
            <person name="Holmer R."/>
            <person name="Bu F."/>
            <person name="Rutten L."/>
            <person name="Van Zeijl A."/>
            <person name="Liu W."/>
            <person name="Santuari L."/>
            <person name="Cao Q."/>
            <person name="Sharma T."/>
            <person name="Shen D."/>
            <person name="Roswanjaya Y."/>
            <person name="Wardhani T."/>
            <person name="Kalhor M.S."/>
            <person name="Jansen J."/>
            <person name="Van den Hoogen J."/>
            <person name="Gungor B."/>
            <person name="Hartog M."/>
            <person name="Hontelez J."/>
            <person name="Verver J."/>
            <person name="Yang W.-C."/>
            <person name="Schijlen E."/>
            <person name="Repin R."/>
            <person name="Schilthuizen M."/>
            <person name="Schranz E."/>
            <person name="Heidstra R."/>
            <person name="Miyata K."/>
            <person name="Fedorova E."/>
            <person name="Kohlen W."/>
            <person name="Bisseling T."/>
            <person name="Smit S."/>
            <person name="Geurts R."/>
        </authorList>
    </citation>
    <scope>NUCLEOTIDE SEQUENCE [LARGE SCALE GENOMIC DNA]</scope>
    <source>
        <strain evidence="7">cv. WU1-14</strain>
    </source>
</reference>
<feature type="chain" id="PRO_5015143083" evidence="4">
    <location>
        <begin position="25"/>
        <end position="186"/>
    </location>
</feature>
<name>A0A2P5BEB2_PARAD</name>
<accession>A0A2P5BEB2</accession>
<evidence type="ECO:0000313" key="7">
    <source>
        <dbReference type="Proteomes" id="UP000237105"/>
    </source>
</evidence>
<evidence type="ECO:0000256" key="3">
    <source>
        <dbReference type="ARBA" id="ARBA00038471"/>
    </source>
</evidence>
<dbReference type="GO" id="GO:0005576">
    <property type="term" value="C:extracellular region"/>
    <property type="evidence" value="ECO:0007669"/>
    <property type="project" value="UniProtKB-ARBA"/>
</dbReference>
<dbReference type="SMART" id="SM00856">
    <property type="entry name" value="PMEI"/>
    <property type="match status" value="1"/>
</dbReference>
<dbReference type="InterPro" id="IPR006501">
    <property type="entry name" value="Pectinesterase_inhib_dom"/>
</dbReference>
<evidence type="ECO:0000313" key="6">
    <source>
        <dbReference type="EMBL" id="PON47132.1"/>
    </source>
</evidence>
<keyword evidence="2" id="KW-1015">Disulfide bond</keyword>
<dbReference type="AlphaFoldDB" id="A0A2P5BEB2"/>
<gene>
    <name evidence="6" type="ORF">PanWU01x14_246410</name>
</gene>
<evidence type="ECO:0000256" key="2">
    <source>
        <dbReference type="ARBA" id="ARBA00023157"/>
    </source>
</evidence>
<dbReference type="SUPFAM" id="SSF101148">
    <property type="entry name" value="Plant invertase/pectin methylesterase inhibitor"/>
    <property type="match status" value="1"/>
</dbReference>
<evidence type="ECO:0000259" key="5">
    <source>
        <dbReference type="SMART" id="SM00856"/>
    </source>
</evidence>
<dbReference type="CDD" id="cd15795">
    <property type="entry name" value="PMEI-Pla_a_1_like"/>
    <property type="match status" value="1"/>
</dbReference>
<dbReference type="InterPro" id="IPR035513">
    <property type="entry name" value="Invertase/methylesterase_inhib"/>
</dbReference>
<feature type="signal peptide" evidence="4">
    <location>
        <begin position="1"/>
        <end position="24"/>
    </location>
</feature>
<dbReference type="Pfam" id="PF04043">
    <property type="entry name" value="PMEI"/>
    <property type="match status" value="1"/>
</dbReference>